<dbReference type="PATRIC" id="fig|1297742.4.peg.7808"/>
<evidence type="ECO:0000313" key="2">
    <source>
        <dbReference type="EMBL" id="AKQ70760.1"/>
    </source>
</evidence>
<keyword evidence="3" id="KW-1185">Reference proteome</keyword>
<organism evidence="2 3">
    <name type="scientific">Pseudomyxococcus hansupus</name>
    <dbReference type="NCBI Taxonomy" id="1297742"/>
    <lineage>
        <taxon>Bacteria</taxon>
        <taxon>Pseudomonadati</taxon>
        <taxon>Myxococcota</taxon>
        <taxon>Myxococcia</taxon>
        <taxon>Myxococcales</taxon>
        <taxon>Cystobacterineae</taxon>
        <taxon>Myxococcaceae</taxon>
        <taxon>Pseudomyxococcus</taxon>
    </lineage>
</organism>
<accession>A0A0H4XAQ4</accession>
<evidence type="ECO:0008006" key="4">
    <source>
        <dbReference type="Google" id="ProtNLM"/>
    </source>
</evidence>
<reference evidence="2 3" key="1">
    <citation type="journal article" date="2016" name="PLoS ONE">
        <title>Complete Genome Sequence and Comparative Genomics of a Novel Myxobacterium Myxococcus hansupus.</title>
        <authorList>
            <person name="Sharma G."/>
            <person name="Narwani T."/>
            <person name="Subramanian S."/>
        </authorList>
    </citation>
    <scope>NUCLEOTIDE SEQUENCE [LARGE SCALE GENOMIC DNA]</scope>
    <source>
        <strain evidence="3">mixupus</strain>
    </source>
</reference>
<protein>
    <recommendedName>
        <fullName evidence="4">Lipoprotein</fullName>
    </recommendedName>
</protein>
<feature type="region of interest" description="Disordered" evidence="1">
    <location>
        <begin position="117"/>
        <end position="158"/>
    </location>
</feature>
<evidence type="ECO:0000256" key="1">
    <source>
        <dbReference type="SAM" id="MobiDB-lite"/>
    </source>
</evidence>
<evidence type="ECO:0000313" key="3">
    <source>
        <dbReference type="Proteomes" id="UP000009026"/>
    </source>
</evidence>
<sequence length="158" mass="16889">MSFRRNLLTFALVTSSLLSGCVTQRPFYRDIMQPEGASIAAGTPVELVVLDADTNQPVKGAKVLWGEDYRWRESYVTNEDGRVAFDVSQSLLKENPLVEIVLPAGVRAYRLQLVPPGEAIDGETPEAPEAPEATEAPAAPETPATEAPAAAPETAPGN</sequence>
<proteinExistence type="predicted"/>
<dbReference type="PROSITE" id="PS51257">
    <property type="entry name" value="PROKAR_LIPOPROTEIN"/>
    <property type="match status" value="1"/>
</dbReference>
<dbReference type="AlphaFoldDB" id="A0A0H4XAQ4"/>
<gene>
    <name evidence="2" type="ORF">A176_007672</name>
</gene>
<dbReference type="RefSeq" id="WP_002637953.1">
    <property type="nucleotide sequence ID" value="NZ_CP012109.1"/>
</dbReference>
<name>A0A0H4XAQ4_9BACT</name>
<feature type="compositionally biased region" description="Low complexity" evidence="1">
    <location>
        <begin position="127"/>
        <end position="158"/>
    </location>
</feature>
<dbReference type="EMBL" id="CP012109">
    <property type="protein sequence ID" value="AKQ70760.1"/>
    <property type="molecule type" value="Genomic_DNA"/>
</dbReference>
<dbReference type="KEGG" id="mym:A176_007672"/>
<dbReference type="Proteomes" id="UP000009026">
    <property type="component" value="Chromosome"/>
</dbReference>